<keyword evidence="10 16" id="KW-0539">Nucleus</keyword>
<dbReference type="GO" id="GO:0048188">
    <property type="term" value="C:Set1C/COMPASS complex"/>
    <property type="evidence" value="ECO:0007669"/>
    <property type="project" value="InterPro"/>
</dbReference>
<dbReference type="InterPro" id="IPR017111">
    <property type="entry name" value="Set1_fungi"/>
</dbReference>
<dbReference type="Pfam" id="PF11767">
    <property type="entry name" value="SET_assoc"/>
    <property type="match status" value="1"/>
</dbReference>
<evidence type="ECO:0000256" key="14">
    <source>
        <dbReference type="ARBA" id="ARBA00047583"/>
    </source>
</evidence>
<dbReference type="Gene3D" id="2.170.270.10">
    <property type="entry name" value="SET domain"/>
    <property type="match status" value="1"/>
</dbReference>
<dbReference type="SUPFAM" id="SSF54928">
    <property type="entry name" value="RNA-binding domain, RBD"/>
    <property type="match status" value="1"/>
</dbReference>
<feature type="compositionally biased region" description="Polar residues" evidence="17">
    <location>
        <begin position="358"/>
        <end position="372"/>
    </location>
</feature>
<name>A0A1F5L718_PENAI</name>
<dbReference type="InterPro" id="IPR012677">
    <property type="entry name" value="Nucleotide-bd_a/b_plait_sf"/>
</dbReference>
<organism evidence="20 21">
    <name type="scientific">Penicillium arizonense</name>
    <dbReference type="NCBI Taxonomy" id="1835702"/>
    <lineage>
        <taxon>Eukaryota</taxon>
        <taxon>Fungi</taxon>
        <taxon>Dikarya</taxon>
        <taxon>Ascomycota</taxon>
        <taxon>Pezizomycotina</taxon>
        <taxon>Eurotiomycetes</taxon>
        <taxon>Eurotiomycetidae</taxon>
        <taxon>Eurotiales</taxon>
        <taxon>Aspergillaceae</taxon>
        <taxon>Penicillium</taxon>
    </lineage>
</organism>
<evidence type="ECO:0000256" key="8">
    <source>
        <dbReference type="ARBA" id="ARBA00022691"/>
    </source>
</evidence>
<sequence length="1200" mass="134310">MSRASAGFADFFPTAPSVLQQKRFKTSQERRIKHVEGEEVSEEIPGCLGPAGSSASATVETSEDKRGARNPSSLNGVGLIISANVNGSDGAELPAAPMTNSLPPQIDTLTPLTNTESSPPCKVTSPSQSKVADKTFTGTSSRPNPEYFKPSITPIHTPPTPKSQTRHEHRVRGCKAVYDPDLDKRTSSKEKRKKAEYVDIVYAPGDCPPDPRLTIANYTRGSSCKQKTKYRPAPYTLKPWSHDAASIGPGPPVQVVATGFDPLTPIAPISALFSSFGDVAEIKNRTDPITGRFLGICSIKYKDSASSRGGGPVSASNAARRAYLECKKEQRIGTRRIRVELDRDGKISDRMAAKAVESQRSASKSNNQTASEPRQDTQMKKSEPPPTAPKGPSGRSSMRPGIVIPEGPRAGVRSPVVQSLVEETAILSQIKRDPYIFIAHCYVPVLSTTVPHLRKRLRLFGYKHIRCDKTGYYIIFENSRRGEEETERCHRQCHMQPLFTYIMNMESQPYGNPNYERSPSPERLRADRRDKAEKERARKEADLDIEEEKKQRAIFLDPCREVLSIIIRDLRDKLLEDVKSRIAAPALYDYLEPSRHASKREKLGIPEPEGTKRSVFRIDSAIGTPDSRPEHSGGRDPLRSSSGLNVLALPRIRKAHGLDRVGAAFLDERRRQPLRKKEVRPLYHRLQQLHDEEDSDDDQRTPVARDVDERDSRPPSRASSASSEFEQDNEYQSDDLRSLQGSEDHVAPVAKNDLDSLPNDLDDLSPRSRKRKRLTGENDARKKQRQDDELFGIDSDKHGHKHTDIDPETSATVGDDFTAVDGKIIANEPEGQIIEHIPSKDFERDDLSVSEAYKLESINKPKTEIEWGVSRDEPRATVEDDENIVLDLDGWQHLVKDDEDLRFLREILLDQSESSIGNLAAWGWKQKEIKTLNGLETGTTQDAISISGYYVPNLSGAARTEGRKRILEAEKSKYLPHRIKVQKAREEREANAKADPQAAAAEAARIAAAKTISKSTSRSTRVNNRRLIADINAQKQALPTSSGEGDVLRFNQLKKRKKPVRFARSAIHNWGLYAEENITANDMIIEYVGEKVRQQVADMRERRYLKSGIGSSYLFRIDENTVIDATKRGGIARFINHSCTPNCTAKIIKVDGSKRIVIYALRDIERDEELTYDYKFEREWDSDDRIPCLCGSTGCKGFLN</sequence>
<feature type="region of interest" description="Disordered" evidence="17">
    <location>
        <begin position="749"/>
        <end position="814"/>
    </location>
</feature>
<dbReference type="PANTHER" id="PTHR45814:SF2">
    <property type="entry name" value="HISTONE-LYSINE N-METHYLTRANSFERASE SETD1"/>
    <property type="match status" value="1"/>
</dbReference>
<evidence type="ECO:0000256" key="4">
    <source>
        <dbReference type="ARBA" id="ARBA00015839"/>
    </source>
</evidence>
<comment type="function">
    <text evidence="11">Catalytic component of the COMPASS (Set1C) complex that specifically mono-, di- and trimethylates histone H3 to form H3K4me1/2/3. Binds RNAs which might negatively affect its histone methyltransferase activity. COMPASS recognizes ubiquitinated H2B on one face of the nucleosome which stimulates the methylation of H3 on the opposing face.</text>
</comment>
<feature type="compositionally biased region" description="Basic and acidic residues" evidence="17">
    <location>
        <begin position="373"/>
        <end position="383"/>
    </location>
</feature>
<evidence type="ECO:0000256" key="2">
    <source>
        <dbReference type="ARBA" id="ARBA00004286"/>
    </source>
</evidence>
<evidence type="ECO:0000256" key="1">
    <source>
        <dbReference type="ARBA" id="ARBA00004123"/>
    </source>
</evidence>
<evidence type="ECO:0000259" key="19">
    <source>
        <dbReference type="PROSITE" id="PS50868"/>
    </source>
</evidence>
<feature type="compositionally biased region" description="Basic and acidic residues" evidence="17">
    <location>
        <begin position="598"/>
        <end position="612"/>
    </location>
</feature>
<comment type="subcellular location">
    <subcellularLocation>
        <location evidence="2">Chromosome</location>
    </subcellularLocation>
    <subcellularLocation>
        <location evidence="1 16">Nucleus</location>
    </subcellularLocation>
</comment>
<reference evidence="20 21" key="1">
    <citation type="journal article" date="2016" name="Sci. Rep.">
        <title>Penicillium arizonense, a new, genome sequenced fungal species, reveals a high chemical diversity in secreted metabolites.</title>
        <authorList>
            <person name="Grijseels S."/>
            <person name="Nielsen J.C."/>
            <person name="Randelovic M."/>
            <person name="Nielsen J."/>
            <person name="Nielsen K.F."/>
            <person name="Workman M."/>
            <person name="Frisvad J.C."/>
        </authorList>
    </citation>
    <scope>NUCLEOTIDE SEQUENCE [LARGE SCALE GENOMIC DNA]</scope>
    <source>
        <strain evidence="20 21">CBS 141311</strain>
    </source>
</reference>
<evidence type="ECO:0000256" key="6">
    <source>
        <dbReference type="ARBA" id="ARBA00022603"/>
    </source>
</evidence>
<evidence type="ECO:0000256" key="13">
    <source>
        <dbReference type="ARBA" id="ARBA00047571"/>
    </source>
</evidence>
<evidence type="ECO:0000256" key="11">
    <source>
        <dbReference type="ARBA" id="ARBA00044492"/>
    </source>
</evidence>
<dbReference type="PROSITE" id="PS51572">
    <property type="entry name" value="SAM_MT43_1"/>
    <property type="match status" value="1"/>
</dbReference>
<dbReference type="InterPro" id="IPR003616">
    <property type="entry name" value="Post-SET_dom"/>
</dbReference>
<dbReference type="InterPro" id="IPR024636">
    <property type="entry name" value="SET_assoc"/>
</dbReference>
<dbReference type="InterPro" id="IPR046341">
    <property type="entry name" value="SET_dom_sf"/>
</dbReference>
<comment type="catalytic activity">
    <reaction evidence="15">
        <text>N(6),N(6)-dimethyl-L-lysyl(4)-[histone H3] + S-adenosyl-L-methionine = N(6),N(6),N(6)-trimethyl-L-lysyl(4)-[histone H3] + S-adenosyl-L-homocysteine + H(+)</text>
        <dbReference type="Rhea" id="RHEA:60272"/>
        <dbReference type="Rhea" id="RHEA-COMP:15537"/>
        <dbReference type="Rhea" id="RHEA-COMP:15540"/>
        <dbReference type="ChEBI" id="CHEBI:15378"/>
        <dbReference type="ChEBI" id="CHEBI:57856"/>
        <dbReference type="ChEBI" id="CHEBI:59789"/>
        <dbReference type="ChEBI" id="CHEBI:61961"/>
        <dbReference type="ChEBI" id="CHEBI:61976"/>
    </reaction>
</comment>
<dbReference type="GO" id="GO:0140999">
    <property type="term" value="F:histone H3K4 trimethyltransferase activity"/>
    <property type="evidence" value="ECO:0007669"/>
    <property type="project" value="UniProtKB-EC"/>
</dbReference>
<dbReference type="PANTHER" id="PTHR45814">
    <property type="entry name" value="HISTONE-LYSINE N-METHYLTRANSFERASE SETD1"/>
    <property type="match status" value="1"/>
</dbReference>
<comment type="catalytic activity">
    <reaction evidence="13 16">
        <text>L-lysyl(4)-[histone H3] + 3 S-adenosyl-L-methionine = N(6),N(6),N(6)-trimethyl-L-lysyl(4)-[histone H3] + 3 S-adenosyl-L-homocysteine + 3 H(+)</text>
        <dbReference type="Rhea" id="RHEA:60260"/>
        <dbReference type="Rhea" id="RHEA-COMP:15537"/>
        <dbReference type="Rhea" id="RHEA-COMP:15547"/>
        <dbReference type="ChEBI" id="CHEBI:15378"/>
        <dbReference type="ChEBI" id="CHEBI:29969"/>
        <dbReference type="ChEBI" id="CHEBI:57856"/>
        <dbReference type="ChEBI" id="CHEBI:59789"/>
        <dbReference type="ChEBI" id="CHEBI:61961"/>
        <dbReference type="EC" id="2.1.1.354"/>
    </reaction>
</comment>
<keyword evidence="5 16" id="KW-0158">Chromosome</keyword>
<dbReference type="EMBL" id="LXJU01000026">
    <property type="protein sequence ID" value="OGE48739.1"/>
    <property type="molecule type" value="Genomic_DNA"/>
</dbReference>
<dbReference type="InterPro" id="IPR024657">
    <property type="entry name" value="COMPASS_Set1_N-SET"/>
</dbReference>
<dbReference type="GO" id="GO:0032259">
    <property type="term" value="P:methylation"/>
    <property type="evidence" value="ECO:0007669"/>
    <property type="project" value="UniProtKB-KW"/>
</dbReference>
<evidence type="ECO:0000256" key="5">
    <source>
        <dbReference type="ARBA" id="ARBA00022454"/>
    </source>
</evidence>
<comment type="subunit">
    <text evidence="12">Component of the Set1C/COMPASS complex.</text>
</comment>
<feature type="region of interest" description="Disordered" evidence="17">
    <location>
        <begin position="677"/>
        <end position="732"/>
    </location>
</feature>
<evidence type="ECO:0000256" key="3">
    <source>
        <dbReference type="ARBA" id="ARBA00012182"/>
    </source>
</evidence>
<evidence type="ECO:0000256" key="10">
    <source>
        <dbReference type="ARBA" id="ARBA00023242"/>
    </source>
</evidence>
<dbReference type="GeneID" id="34580669"/>
<keyword evidence="21" id="KW-1185">Reference proteome</keyword>
<dbReference type="CDD" id="cd20072">
    <property type="entry name" value="SET_SET1"/>
    <property type="match status" value="1"/>
</dbReference>
<evidence type="ECO:0000256" key="9">
    <source>
        <dbReference type="ARBA" id="ARBA00022853"/>
    </source>
</evidence>
<feature type="region of interest" description="Disordered" evidence="17">
    <location>
        <begin position="112"/>
        <end position="171"/>
    </location>
</feature>
<dbReference type="InterPro" id="IPR001214">
    <property type="entry name" value="SET_dom"/>
</dbReference>
<dbReference type="EC" id="2.1.1.354" evidence="3 16"/>
<dbReference type="SMART" id="SM00508">
    <property type="entry name" value="PostSET"/>
    <property type="match status" value="1"/>
</dbReference>
<dbReference type="SUPFAM" id="SSF82199">
    <property type="entry name" value="SET domain"/>
    <property type="match status" value="1"/>
</dbReference>
<feature type="region of interest" description="Disordered" evidence="17">
    <location>
        <begin position="510"/>
        <end position="543"/>
    </location>
</feature>
<comment type="caution">
    <text evidence="20">The sequence shown here is derived from an EMBL/GenBank/DDBJ whole genome shotgun (WGS) entry which is preliminary data.</text>
</comment>
<comment type="function">
    <text evidence="16">Catalytic component of the COMPASS (Set1C) complex that specifically mono-, di- and trimethylates histone H3 to form H3K4me1/2/3. COMPASS recognizes ubiquitinated H2B on one face of the nucleosome which stimulates the methylation of H3 on the opposing face.</text>
</comment>
<dbReference type="PROSITE" id="PS50868">
    <property type="entry name" value="POST_SET"/>
    <property type="match status" value="1"/>
</dbReference>
<dbReference type="STRING" id="1835702.A0A1F5L718"/>
<evidence type="ECO:0000313" key="21">
    <source>
        <dbReference type="Proteomes" id="UP000177622"/>
    </source>
</evidence>
<dbReference type="AlphaFoldDB" id="A0A1F5L718"/>
<feature type="domain" description="SET" evidence="18">
    <location>
        <begin position="1058"/>
        <end position="1175"/>
    </location>
</feature>
<dbReference type="GO" id="GO:0003676">
    <property type="term" value="F:nucleic acid binding"/>
    <property type="evidence" value="ECO:0007669"/>
    <property type="project" value="InterPro"/>
</dbReference>
<dbReference type="Pfam" id="PF11764">
    <property type="entry name" value="N-SET"/>
    <property type="match status" value="1"/>
</dbReference>
<feature type="compositionally biased region" description="Basic and acidic residues" evidence="17">
    <location>
        <begin position="519"/>
        <end position="543"/>
    </location>
</feature>
<evidence type="ECO:0000256" key="16">
    <source>
        <dbReference type="PIRNR" id="PIRNR037104"/>
    </source>
</evidence>
<dbReference type="Gene3D" id="3.30.70.330">
    <property type="match status" value="1"/>
</dbReference>
<proteinExistence type="predicted"/>
<dbReference type="Proteomes" id="UP000177622">
    <property type="component" value="Unassembled WGS sequence"/>
</dbReference>
<feature type="region of interest" description="Disordered" evidence="17">
    <location>
        <begin position="598"/>
        <end position="642"/>
    </location>
</feature>
<accession>A0A1F5L718</accession>
<feature type="compositionally biased region" description="Polar residues" evidence="17">
    <location>
        <begin position="112"/>
        <end position="143"/>
    </location>
</feature>
<dbReference type="PROSITE" id="PS50280">
    <property type="entry name" value="SET"/>
    <property type="match status" value="1"/>
</dbReference>
<dbReference type="RefSeq" id="XP_022484194.1">
    <property type="nucleotide sequence ID" value="XM_022635935.1"/>
</dbReference>
<evidence type="ECO:0000256" key="17">
    <source>
        <dbReference type="SAM" id="MobiDB-lite"/>
    </source>
</evidence>
<comment type="catalytic activity">
    <reaction evidence="14">
        <text>N(6)-methyl-L-lysyl(4)-[histone H3] + S-adenosyl-L-methionine = N(6),N(6)-dimethyl-L-lysyl(4)-[histone H3] + S-adenosyl-L-homocysteine + H(+)</text>
        <dbReference type="Rhea" id="RHEA:60268"/>
        <dbReference type="Rhea" id="RHEA-COMP:15540"/>
        <dbReference type="Rhea" id="RHEA-COMP:15543"/>
        <dbReference type="ChEBI" id="CHEBI:15378"/>
        <dbReference type="ChEBI" id="CHEBI:57856"/>
        <dbReference type="ChEBI" id="CHEBI:59789"/>
        <dbReference type="ChEBI" id="CHEBI:61929"/>
        <dbReference type="ChEBI" id="CHEBI:61976"/>
    </reaction>
</comment>
<dbReference type="Pfam" id="PF00856">
    <property type="entry name" value="SET"/>
    <property type="match status" value="1"/>
</dbReference>
<evidence type="ECO:0000256" key="7">
    <source>
        <dbReference type="ARBA" id="ARBA00022679"/>
    </source>
</evidence>
<dbReference type="GO" id="GO:0005694">
    <property type="term" value="C:chromosome"/>
    <property type="evidence" value="ECO:0007669"/>
    <property type="project" value="UniProtKB-SubCell"/>
</dbReference>
<dbReference type="PIRSF" id="PIRSF037104">
    <property type="entry name" value="Histone_H3-K4_mtfrase_Set1_fun"/>
    <property type="match status" value="1"/>
</dbReference>
<protein>
    <recommendedName>
        <fullName evidence="4 16">Histone-lysine N-methyltransferase, H3 lysine-4 specific</fullName>
        <ecNumber evidence="3 16">2.1.1.354</ecNumber>
    </recommendedName>
</protein>
<dbReference type="OrthoDB" id="308383at2759"/>
<keyword evidence="9 16" id="KW-0156">Chromatin regulator</keyword>
<keyword evidence="8 16" id="KW-0949">S-adenosyl-L-methionine</keyword>
<evidence type="ECO:0000259" key="18">
    <source>
        <dbReference type="PROSITE" id="PS50280"/>
    </source>
</evidence>
<dbReference type="InterPro" id="IPR035979">
    <property type="entry name" value="RBD_domain_sf"/>
</dbReference>
<feature type="domain" description="Post-SET" evidence="19">
    <location>
        <begin position="1184"/>
        <end position="1200"/>
    </location>
</feature>
<feature type="region of interest" description="Disordered" evidence="17">
    <location>
        <begin position="33"/>
        <end position="73"/>
    </location>
</feature>
<feature type="compositionally biased region" description="Basic and acidic residues" evidence="17">
    <location>
        <begin position="774"/>
        <end position="805"/>
    </location>
</feature>
<gene>
    <name evidence="20" type="ORF">PENARI_c026G04581</name>
</gene>
<comment type="subunit">
    <text evidence="16">Component of the COMPASS (Set1C) complex.</text>
</comment>
<keyword evidence="7 16" id="KW-0808">Transferase</keyword>
<dbReference type="SMART" id="SM01291">
    <property type="entry name" value="N-SET"/>
    <property type="match status" value="1"/>
</dbReference>
<dbReference type="SMART" id="SM00317">
    <property type="entry name" value="SET"/>
    <property type="match status" value="1"/>
</dbReference>
<feature type="compositionally biased region" description="Basic and acidic residues" evidence="17">
    <location>
        <begin position="698"/>
        <end position="714"/>
    </location>
</feature>
<feature type="compositionally biased region" description="Basic and acidic residues" evidence="17">
    <location>
        <begin position="627"/>
        <end position="638"/>
    </location>
</feature>
<feature type="region of interest" description="Disordered" evidence="17">
    <location>
        <begin position="352"/>
        <end position="410"/>
    </location>
</feature>
<evidence type="ECO:0000256" key="15">
    <source>
        <dbReference type="ARBA" id="ARBA00049129"/>
    </source>
</evidence>
<keyword evidence="6 16" id="KW-0489">Methyltransferase</keyword>
<evidence type="ECO:0000256" key="12">
    <source>
        <dbReference type="ARBA" id="ARBA00044515"/>
    </source>
</evidence>
<dbReference type="InterPro" id="IPR044570">
    <property type="entry name" value="Set1-like"/>
</dbReference>
<evidence type="ECO:0000313" key="20">
    <source>
        <dbReference type="EMBL" id="OGE48739.1"/>
    </source>
</evidence>